<name>A0A9W7A8M2_9STRA</name>
<feature type="compositionally biased region" description="Polar residues" evidence="3">
    <location>
        <begin position="1527"/>
        <end position="1537"/>
    </location>
</feature>
<dbReference type="SUPFAM" id="SSF52540">
    <property type="entry name" value="P-loop containing nucleoside triphosphate hydrolases"/>
    <property type="match status" value="1"/>
</dbReference>
<dbReference type="GO" id="GO:0005524">
    <property type="term" value="F:ATP binding"/>
    <property type="evidence" value="ECO:0007669"/>
    <property type="project" value="UniProtKB-KW"/>
</dbReference>
<dbReference type="PROSITE" id="PS00675">
    <property type="entry name" value="SIGMA54_INTERACT_1"/>
    <property type="match status" value="1"/>
</dbReference>
<dbReference type="PANTHER" id="PTHR16305">
    <property type="entry name" value="TESTICULAR SOLUBLE ADENYLYL CYCLASE"/>
    <property type="match status" value="1"/>
</dbReference>
<dbReference type="GO" id="GO:0035556">
    <property type="term" value="P:intracellular signal transduction"/>
    <property type="evidence" value="ECO:0007669"/>
    <property type="project" value="InterPro"/>
</dbReference>
<protein>
    <recommendedName>
        <fullName evidence="4">Guanylate cyclase domain-containing protein</fullName>
    </recommendedName>
</protein>
<feature type="compositionally biased region" description="Polar residues" evidence="3">
    <location>
        <begin position="7"/>
        <end position="22"/>
    </location>
</feature>
<feature type="region of interest" description="Disordered" evidence="3">
    <location>
        <begin position="1"/>
        <end position="25"/>
    </location>
</feature>
<dbReference type="InterPro" id="IPR041664">
    <property type="entry name" value="AAA_16"/>
</dbReference>
<gene>
    <name evidence="5" type="ORF">TrLO_g14695</name>
</gene>
<dbReference type="Gene3D" id="3.30.70.1230">
    <property type="entry name" value="Nucleotide cyclase"/>
    <property type="match status" value="2"/>
</dbReference>
<dbReference type="CDD" id="cd07302">
    <property type="entry name" value="CHD"/>
    <property type="match status" value="1"/>
</dbReference>
<dbReference type="InterPro" id="IPR029787">
    <property type="entry name" value="Nucleotide_cyclase"/>
</dbReference>
<evidence type="ECO:0000256" key="3">
    <source>
        <dbReference type="SAM" id="MobiDB-lite"/>
    </source>
</evidence>
<evidence type="ECO:0000256" key="2">
    <source>
        <dbReference type="ARBA" id="ARBA00022840"/>
    </source>
</evidence>
<feature type="compositionally biased region" description="Basic and acidic residues" evidence="3">
    <location>
        <begin position="1506"/>
        <end position="1525"/>
    </location>
</feature>
<dbReference type="GO" id="GO:0009190">
    <property type="term" value="P:cyclic nucleotide biosynthetic process"/>
    <property type="evidence" value="ECO:0007669"/>
    <property type="project" value="InterPro"/>
</dbReference>
<feature type="region of interest" description="Disordered" evidence="3">
    <location>
        <begin position="1621"/>
        <end position="1651"/>
    </location>
</feature>
<dbReference type="InterPro" id="IPR027417">
    <property type="entry name" value="P-loop_NTPase"/>
</dbReference>
<accession>A0A9W7A8M2</accession>
<dbReference type="EMBL" id="BRXW01000580">
    <property type="protein sequence ID" value="GMH67752.1"/>
    <property type="molecule type" value="Genomic_DNA"/>
</dbReference>
<feature type="compositionally biased region" description="Polar residues" evidence="3">
    <location>
        <begin position="1634"/>
        <end position="1648"/>
    </location>
</feature>
<evidence type="ECO:0000313" key="6">
    <source>
        <dbReference type="Proteomes" id="UP001165122"/>
    </source>
</evidence>
<feature type="region of interest" description="Disordered" evidence="3">
    <location>
        <begin position="1271"/>
        <end position="1307"/>
    </location>
</feature>
<evidence type="ECO:0000313" key="5">
    <source>
        <dbReference type="EMBL" id="GMH67752.1"/>
    </source>
</evidence>
<organism evidence="5 6">
    <name type="scientific">Triparma laevis f. longispina</name>
    <dbReference type="NCBI Taxonomy" id="1714387"/>
    <lineage>
        <taxon>Eukaryota</taxon>
        <taxon>Sar</taxon>
        <taxon>Stramenopiles</taxon>
        <taxon>Ochrophyta</taxon>
        <taxon>Bolidophyceae</taxon>
        <taxon>Parmales</taxon>
        <taxon>Triparmaceae</taxon>
        <taxon>Triparma</taxon>
    </lineage>
</organism>
<dbReference type="GO" id="GO:0005737">
    <property type="term" value="C:cytoplasm"/>
    <property type="evidence" value="ECO:0007669"/>
    <property type="project" value="TreeGrafter"/>
</dbReference>
<dbReference type="OrthoDB" id="194468at2759"/>
<keyword evidence="6" id="KW-1185">Reference proteome</keyword>
<evidence type="ECO:0000256" key="1">
    <source>
        <dbReference type="ARBA" id="ARBA00022741"/>
    </source>
</evidence>
<evidence type="ECO:0000259" key="4">
    <source>
        <dbReference type="PROSITE" id="PS50125"/>
    </source>
</evidence>
<dbReference type="GO" id="GO:0004016">
    <property type="term" value="F:adenylate cyclase activity"/>
    <property type="evidence" value="ECO:0007669"/>
    <property type="project" value="TreeGrafter"/>
</dbReference>
<feature type="compositionally biased region" description="Basic and acidic residues" evidence="3">
    <location>
        <begin position="1621"/>
        <end position="1632"/>
    </location>
</feature>
<sequence length="1723" mass="190274">MDKVVNQVASPNSGQKKGNNKMSVYDGGRATQWARKQLRNLRDNQATAHRLKLESMFSFLPKKLLEVVQSDLLDSSGNPKNQIIPRPSKKDFHGVLVMADLVKSTNLSEEMEARALDENCGGALDVINETQIESDRKGSIYIGEGSKSSHSAHTISHKAVKKQAQKLRDAQNDAGKLGAERLRTVLTKYFKKLVGVTMSHGGDVVRIAGDAIISIFEDETKSIKNSLTKAQAACLDILNHYNDYEVDGNTLQVRLYMVIGSLSIFCVGGYQGRWEYMISGKPFADLKAMADLNEPGELCMSGDCWDILYSNTSRKLSKEYNYVDLRENGDRIGIKRTQTTGHNDQKLCVLLKVQAQDKPKGDFEGDDSDDDDKNFENSIELLTVRSYNKTRRHKLVGEAKKHKAFETRLKHFVPVPVMYHCDHQNIDLDWLEEAAQCSAMFVTFKETIHDLKGVQKVFLCLQRIILENSGIIKEFSMDDKGLVIVAGFGLQPNVVPNPAASACLAALQIQHSHTIDGSGSLCIGIATGHVFCAAIGSDFRREFALVGKVVNLAARLAFFARKLRSGVKSKKPASGESKDLENLDICVDVTTMNLAKSRIDFVSNKKAANVTLKGIKGSTSVYSPTEPRYIQLLEMQGLRGGTMIGRKQEQEQITGRLEELYDDLEGGLLVIKGQSGTGKTHLVNHLVKSSQRMQNLLINMNIRMSLSPQTFQCAQVEGLDAWASIFIKIFCMFRDGCLEPENGKALKSEEYDMIKYAYTKYIPGNLSSLDVDKDTVAGRTFFLNACGDRFLKDHKESLFLINFLMATNITPVERLNNIGEDESFQLTRDLFIAAINILNRVSPIALVVDDCQWCDKNSLNLIREIVIECHDEVLVICCSKTGNRHLPDMRLHVPRIKVTTDAANFRNTMIAANAFAGGFGGLGALAKKTQAREEEEKAAPAIKPMKPIPPKIGQQRSRGTMVVKSPRKSIVERRQKLKLEAEEQSKNQVVKGRVETEVKIEEDLNHCVMDKLVIELENDFPNIDTQTIQLGNLDFNETIALTSHKMGADSICNITAAAIYGHTQGNPSYVAQFSDYLVSPSDGEEYGGPVQSFDEDLKLSKETTWTLKNPRVPENFLSHVPAGIMDEIRIALKSCTAQQMWILKVMSVVGGSDCPIFLLEELLEDAVLNTGKLEADLCELIALGIIEQTLVKAIKPISKKGELSELDKLLQTQGGGNSVSPTEEDTEVSYLTYTFINVHCQTACYNMLSFSRRQELHISIAKWYEEKLGIAEPEEEEDSDDDGGGSGSEGEEKKAPGSAKSKSSKISKKKKANQDYLLVSKKYACFTIHHYFMASEVETSIAICELLGTMELQNFCGQYARKVLTEMPTGISDAVLHRTYPCIRWLQGVSSIINALKKGKIGFGTIAAGKIVSKKLDKMRQNTLMKLKAKSGGSKAVGAALGGLAITEEGEGEGGEEKVGLAGLAEAVRNPSLKGKPKPRKSPSMRMSNAMGTLMALTTGSSSTAAKEKEKQKIKQKEASKREGRASPTQKGSTSPLMQRRGSKAMIEKETKRKSKLANMSSAYGGNNAAAARVKKKDEEEHITKAAKFKGVSWVLMMSKTKSRIRQSIHQKLRFVAEDVEKSKEDALKEDPVSPSTPVRRQFSSGTAASKAVQLGISGMTSELPQPSKPSSMPQRQSIRNMLGMSRKTPSGGLHETSEFWKRKLKGYIEMLKVQASIRNVQG</sequence>
<keyword evidence="1" id="KW-0547">Nucleotide-binding</keyword>
<feature type="region of interest" description="Disordered" evidence="3">
    <location>
        <begin position="1500"/>
        <end position="1555"/>
    </location>
</feature>
<dbReference type="Gene3D" id="3.40.50.300">
    <property type="entry name" value="P-loop containing nucleotide triphosphate hydrolases"/>
    <property type="match status" value="1"/>
</dbReference>
<feature type="domain" description="Guanylate cyclase" evidence="4">
    <location>
        <begin position="520"/>
        <end position="557"/>
    </location>
</feature>
<proteinExistence type="predicted"/>
<dbReference type="SUPFAM" id="SSF55073">
    <property type="entry name" value="Nucleotide cyclase"/>
    <property type="match status" value="2"/>
</dbReference>
<dbReference type="PANTHER" id="PTHR16305:SF28">
    <property type="entry name" value="GUANYLATE CYCLASE DOMAIN-CONTAINING PROTEIN"/>
    <property type="match status" value="1"/>
</dbReference>
<feature type="region of interest" description="Disordered" evidence="3">
    <location>
        <begin position="937"/>
        <end position="967"/>
    </location>
</feature>
<dbReference type="InterPro" id="IPR025662">
    <property type="entry name" value="Sigma_54_int_dom_ATP-bd_1"/>
</dbReference>
<reference evidence="6" key="1">
    <citation type="journal article" date="2023" name="Commun. Biol.">
        <title>Genome analysis of Parmales, the sister group of diatoms, reveals the evolutionary specialization of diatoms from phago-mixotrophs to photoautotrophs.</title>
        <authorList>
            <person name="Ban H."/>
            <person name="Sato S."/>
            <person name="Yoshikawa S."/>
            <person name="Yamada K."/>
            <person name="Nakamura Y."/>
            <person name="Ichinomiya M."/>
            <person name="Sato N."/>
            <person name="Blanc-Mathieu R."/>
            <person name="Endo H."/>
            <person name="Kuwata A."/>
            <person name="Ogata H."/>
        </authorList>
    </citation>
    <scope>NUCLEOTIDE SEQUENCE [LARGE SCALE GENOMIC DNA]</scope>
    <source>
        <strain evidence="6">NIES 3700</strain>
    </source>
</reference>
<dbReference type="PROSITE" id="PS50125">
    <property type="entry name" value="GUANYLATE_CYCLASE_2"/>
    <property type="match status" value="1"/>
</dbReference>
<keyword evidence="2" id="KW-0067">ATP-binding</keyword>
<dbReference type="Pfam" id="PF13191">
    <property type="entry name" value="AAA_16"/>
    <property type="match status" value="1"/>
</dbReference>
<feature type="compositionally biased region" description="Acidic residues" evidence="3">
    <location>
        <begin position="1272"/>
        <end position="1283"/>
    </location>
</feature>
<dbReference type="InterPro" id="IPR001054">
    <property type="entry name" value="A/G_cyclase"/>
</dbReference>
<comment type="caution">
    <text evidence="5">The sequence shown here is derived from an EMBL/GenBank/DDBJ whole genome shotgun (WGS) entry which is preliminary data.</text>
</comment>
<dbReference type="Proteomes" id="UP001165122">
    <property type="component" value="Unassembled WGS sequence"/>
</dbReference>